<dbReference type="RefSeq" id="WP_159366902.1">
    <property type="nucleotide sequence ID" value="NZ_CP047218.1"/>
</dbReference>
<gene>
    <name evidence="1" type="ORF">GS397_14865</name>
</gene>
<name>A0A6P1GIH7_SPHYA</name>
<accession>A0A6P1GIH7</accession>
<dbReference type="Proteomes" id="UP000464086">
    <property type="component" value="Chromosome"/>
</dbReference>
<organism evidence="1 2">
    <name type="scientific">Sphingobium yanoikuyae</name>
    <name type="common">Sphingomonas yanoikuyae</name>
    <dbReference type="NCBI Taxonomy" id="13690"/>
    <lineage>
        <taxon>Bacteria</taxon>
        <taxon>Pseudomonadati</taxon>
        <taxon>Pseudomonadota</taxon>
        <taxon>Alphaproteobacteria</taxon>
        <taxon>Sphingomonadales</taxon>
        <taxon>Sphingomonadaceae</taxon>
        <taxon>Sphingobium</taxon>
    </lineage>
</organism>
<evidence type="ECO:0000313" key="1">
    <source>
        <dbReference type="EMBL" id="QHD68200.1"/>
    </source>
</evidence>
<dbReference type="EMBL" id="CP047218">
    <property type="protein sequence ID" value="QHD68200.1"/>
    <property type="molecule type" value="Genomic_DNA"/>
</dbReference>
<protein>
    <submittedName>
        <fullName evidence="1">Uncharacterized protein</fullName>
    </submittedName>
</protein>
<evidence type="ECO:0000313" key="2">
    <source>
        <dbReference type="Proteomes" id="UP000464086"/>
    </source>
</evidence>
<reference evidence="1 2" key="1">
    <citation type="submission" date="2019-12" db="EMBL/GenBank/DDBJ databases">
        <title>Functional and genomic insights into the Sphingobium yanoikuyae YC-JY1, a bacterium efficiently degrading bisphenol A.</title>
        <authorList>
            <person name="Jia Y."/>
            <person name="Li X."/>
            <person name="Wang J."/>
            <person name="Eltoukhy A."/>
            <person name="Lamraoui I."/>
            <person name="Yan Y."/>
        </authorList>
    </citation>
    <scope>NUCLEOTIDE SEQUENCE [LARGE SCALE GENOMIC DNA]</scope>
    <source>
        <strain evidence="1 2">YC-JY1</strain>
    </source>
</reference>
<proteinExistence type="predicted"/>
<dbReference type="AlphaFoldDB" id="A0A6P1GIH7"/>
<sequence>MSTCLRCTHFLEAGTNPTSSPPGLYRRIDNVGLCRRSPPIWIADPDDEDGGAFCFPTIHEQHSCGDFKPRISI</sequence>